<feature type="transmembrane region" description="Helical" evidence="1">
    <location>
        <begin position="6"/>
        <end position="24"/>
    </location>
</feature>
<keyword evidence="1" id="KW-1133">Transmembrane helix</keyword>
<proteinExistence type="predicted"/>
<dbReference type="RefSeq" id="WP_016379558.1">
    <property type="nucleotide sequence ID" value="NZ_CP044240.1"/>
</dbReference>
<accession>A0A8B3GRL7</accession>
<feature type="transmembrane region" description="Helical" evidence="1">
    <location>
        <begin position="96"/>
        <end position="118"/>
    </location>
</feature>
<protein>
    <submittedName>
        <fullName evidence="2">Uncharacterized protein</fullName>
    </submittedName>
</protein>
<name>A0A8B3GRL7_LACPA</name>
<comment type="caution">
    <text evidence="2">The sequence shown here is derived from an EMBL/GenBank/DDBJ whole genome shotgun (WGS) entry which is preliminary data.</text>
</comment>
<evidence type="ECO:0000313" key="2">
    <source>
        <dbReference type="EMBL" id="RNE26453.1"/>
    </source>
</evidence>
<feature type="transmembrane region" description="Helical" evidence="1">
    <location>
        <begin position="139"/>
        <end position="161"/>
    </location>
</feature>
<evidence type="ECO:0000256" key="1">
    <source>
        <dbReference type="SAM" id="Phobius"/>
    </source>
</evidence>
<feature type="transmembrane region" description="Helical" evidence="1">
    <location>
        <begin position="65"/>
        <end position="84"/>
    </location>
</feature>
<evidence type="ECO:0000313" key="3">
    <source>
        <dbReference type="Proteomes" id="UP000284123"/>
    </source>
</evidence>
<organism evidence="2 3">
    <name type="scientific">Lacticaseibacillus paracasei</name>
    <name type="common">Lactobacillus paracasei</name>
    <dbReference type="NCBI Taxonomy" id="1597"/>
    <lineage>
        <taxon>Bacteria</taxon>
        <taxon>Bacillati</taxon>
        <taxon>Bacillota</taxon>
        <taxon>Bacilli</taxon>
        <taxon>Lactobacillales</taxon>
        <taxon>Lactobacillaceae</taxon>
        <taxon>Lacticaseibacillus</taxon>
    </lineage>
</organism>
<keyword evidence="1" id="KW-0812">Transmembrane</keyword>
<dbReference type="AlphaFoldDB" id="A0A8B3GRL7"/>
<dbReference type="EMBL" id="LKGI01000104">
    <property type="protein sequence ID" value="RNE26453.1"/>
    <property type="molecule type" value="Genomic_DNA"/>
</dbReference>
<reference evidence="2 3" key="1">
    <citation type="journal article" date="2018" name="Front. Microbiol.">
        <title>Conversion of Methionine to Cysteine in Lactobacillus paracasei Depends on the Highly Mobile cysK-ctl-cysE Gene Cluster.</title>
        <authorList>
            <person name="Wuthrich D."/>
            <person name="Irmler S."/>
            <person name="Berthoud H."/>
            <person name="Guggenbuhl B."/>
            <person name="Eugster E."/>
            <person name="Bruggmann R."/>
        </authorList>
    </citation>
    <scope>NUCLEOTIDE SEQUENCE [LARGE SCALE GENOMIC DNA]</scope>
    <source>
        <strain evidence="2 3">FAM6012</strain>
    </source>
</reference>
<keyword evidence="1" id="KW-0472">Membrane</keyword>
<sequence length="167" mass="19063">MQYNAYFWLATGLIIISIIFNLKINYIKRKYWNTISEDQQVNIAKSEVARSMQSPFKRLYRIKRIVFNIAVVILVLSWIYVIPVKGASPFPSELKLLVLWGGTLGFTLGIGTEVLINIQIAKLKTKDKSVFTYGEKQFLLLKLHTLGRISFNAGVICYAAFMQTSFA</sequence>
<gene>
    <name evidence="2" type="ORF">FAM6012_02833</name>
</gene>
<dbReference type="Proteomes" id="UP000284123">
    <property type="component" value="Unassembled WGS sequence"/>
</dbReference>